<sequence>MTSTDITETTVTAGADETAAPKIAVVYYSATGNVHELAKALAEGAEKAGAEVRLRRVAELAPDAAIDSNPAWRAHVDAIADEVPVATLDDLSWADAYAFGSPTRYGNIASQLKQFIDSTGGLWQQGVFHDKPFTGFTSAHNAHGGNESTLLALYNTAHHWGSLIVTPGFTDGAVYAAGGNPYGTVHVGSSGEISDATLEAARYQGERLARLAHKLAK</sequence>
<protein>
    <submittedName>
        <fullName evidence="3">NAD(P)H:quinone oxidoreductase</fullName>
        <ecNumber evidence="3">1.6.5.2</ecNumber>
    </submittedName>
</protein>
<dbReference type="InterPro" id="IPR005025">
    <property type="entry name" value="FMN_Rdtase-like_dom"/>
</dbReference>
<dbReference type="Pfam" id="PF03358">
    <property type="entry name" value="FMN_red"/>
    <property type="match status" value="1"/>
</dbReference>
<dbReference type="PANTHER" id="PTHR30546:SF23">
    <property type="entry name" value="FLAVOPROTEIN-LIKE PROTEIN YCP4-RELATED"/>
    <property type="match status" value="1"/>
</dbReference>
<comment type="caution">
    <text evidence="3">The sequence shown here is derived from an EMBL/GenBank/DDBJ whole genome shotgun (WGS) entry which is preliminary data.</text>
</comment>
<dbReference type="InterPro" id="IPR029039">
    <property type="entry name" value="Flavoprotein-like_sf"/>
</dbReference>
<dbReference type="NCBIfam" id="NF002999">
    <property type="entry name" value="PRK03767.1"/>
    <property type="match status" value="1"/>
</dbReference>
<dbReference type="PROSITE" id="PS50902">
    <property type="entry name" value="FLAVODOXIN_LIKE"/>
    <property type="match status" value="1"/>
</dbReference>
<dbReference type="GO" id="GO:0003955">
    <property type="term" value="F:NAD(P)H dehydrogenase (quinone) activity"/>
    <property type="evidence" value="ECO:0007669"/>
    <property type="project" value="UniProtKB-EC"/>
</dbReference>
<keyword evidence="4" id="KW-1185">Reference proteome</keyword>
<evidence type="ECO:0000313" key="4">
    <source>
        <dbReference type="Proteomes" id="UP000642284"/>
    </source>
</evidence>
<proteinExistence type="inferred from homology"/>
<dbReference type="PANTHER" id="PTHR30546">
    <property type="entry name" value="FLAVODOXIN-RELATED PROTEIN WRBA-RELATED"/>
    <property type="match status" value="1"/>
</dbReference>
<dbReference type="SUPFAM" id="SSF52218">
    <property type="entry name" value="Flavoproteins"/>
    <property type="match status" value="1"/>
</dbReference>
<dbReference type="EC" id="1.6.5.2" evidence="3"/>
<name>A0ABR7SER8_9ACTN</name>
<dbReference type="RefSeq" id="WP_187814495.1">
    <property type="nucleotide sequence ID" value="NZ_JACTVJ010000007.1"/>
</dbReference>
<keyword evidence="3" id="KW-0560">Oxidoreductase</keyword>
<reference evidence="3 4" key="1">
    <citation type="submission" date="2020-08" db="EMBL/GenBank/DDBJ databases">
        <title>Genemic of Streptomyces polyaspartic.</title>
        <authorList>
            <person name="Liu W."/>
        </authorList>
    </citation>
    <scope>NUCLEOTIDE SEQUENCE [LARGE SCALE GENOMIC DNA]</scope>
    <source>
        <strain evidence="3 4">TRM66268-LWL</strain>
    </source>
</reference>
<evidence type="ECO:0000259" key="2">
    <source>
        <dbReference type="PROSITE" id="PS50902"/>
    </source>
</evidence>
<dbReference type="Gene3D" id="3.40.50.360">
    <property type="match status" value="1"/>
</dbReference>
<comment type="similarity">
    <text evidence="1">Belongs to the WrbA family.</text>
</comment>
<dbReference type="InterPro" id="IPR008254">
    <property type="entry name" value="Flavodoxin/NO_synth"/>
</dbReference>
<dbReference type="EMBL" id="JACTVJ010000007">
    <property type="protein sequence ID" value="MBC9714000.1"/>
    <property type="molecule type" value="Genomic_DNA"/>
</dbReference>
<evidence type="ECO:0000313" key="3">
    <source>
        <dbReference type="EMBL" id="MBC9714000.1"/>
    </source>
</evidence>
<gene>
    <name evidence="3" type="primary">wrbA</name>
    <name evidence="3" type="ORF">H9Y04_15640</name>
</gene>
<organism evidence="3 4">
    <name type="scientific">Streptomyces polyasparticus</name>
    <dbReference type="NCBI Taxonomy" id="2767826"/>
    <lineage>
        <taxon>Bacteria</taxon>
        <taxon>Bacillati</taxon>
        <taxon>Actinomycetota</taxon>
        <taxon>Actinomycetes</taxon>
        <taxon>Kitasatosporales</taxon>
        <taxon>Streptomycetaceae</taxon>
        <taxon>Streptomyces</taxon>
    </lineage>
</organism>
<dbReference type="Proteomes" id="UP000642284">
    <property type="component" value="Unassembled WGS sequence"/>
</dbReference>
<dbReference type="NCBIfam" id="TIGR01755">
    <property type="entry name" value="flav_wrbA"/>
    <property type="match status" value="1"/>
</dbReference>
<feature type="domain" description="Flavodoxin-like" evidence="2">
    <location>
        <begin position="23"/>
        <end position="209"/>
    </location>
</feature>
<accession>A0ABR7SER8</accession>
<dbReference type="InterPro" id="IPR010089">
    <property type="entry name" value="Flavoprotein_WrbA-like"/>
</dbReference>
<evidence type="ECO:0000256" key="1">
    <source>
        <dbReference type="ARBA" id="ARBA00006961"/>
    </source>
</evidence>